<dbReference type="Proteomes" id="UP000541444">
    <property type="component" value="Unassembled WGS sequence"/>
</dbReference>
<protein>
    <recommendedName>
        <fullName evidence="2">PTC1-like winged helix-turn-helix domain-containing protein</fullName>
    </recommendedName>
</protein>
<organism evidence="3 4">
    <name type="scientific">Kingdonia uniflora</name>
    <dbReference type="NCBI Taxonomy" id="39325"/>
    <lineage>
        <taxon>Eukaryota</taxon>
        <taxon>Viridiplantae</taxon>
        <taxon>Streptophyta</taxon>
        <taxon>Embryophyta</taxon>
        <taxon>Tracheophyta</taxon>
        <taxon>Spermatophyta</taxon>
        <taxon>Magnoliopsida</taxon>
        <taxon>Ranunculales</taxon>
        <taxon>Circaeasteraceae</taxon>
        <taxon>Kingdonia</taxon>
    </lineage>
</organism>
<comment type="caution">
    <text evidence="3">The sequence shown here is derived from an EMBL/GenBank/DDBJ whole genome shotgun (WGS) entry which is preliminary data.</text>
</comment>
<accession>A0A7J7N252</accession>
<gene>
    <name evidence="3" type="ORF">GIB67_007639</name>
</gene>
<proteinExistence type="predicted"/>
<dbReference type="OrthoDB" id="436852at2759"/>
<dbReference type="AlphaFoldDB" id="A0A7J7N252"/>
<dbReference type="PANTHER" id="PTHR46201">
    <property type="entry name" value="PHD FINGER PROTEIN MALE MEIOCYTE DEATH 1-RELATED"/>
    <property type="match status" value="1"/>
</dbReference>
<dbReference type="Pfam" id="PF25874">
    <property type="entry name" value="WHD_plant_repro"/>
    <property type="match status" value="1"/>
</dbReference>
<name>A0A7J7N252_9MAGN</name>
<feature type="signal peptide" evidence="1">
    <location>
        <begin position="1"/>
        <end position="23"/>
    </location>
</feature>
<sequence>MPGGGGLLWYVVGLVMVHLRVDQEPMVVEVDGPRVVLLSLEAISAGCKPGCCGARKQPTYQGMTYEEVEEVDDDYYQMVRFNYMVTSWQRYRDGLHLLAYEAVTAVDKAVGVHPKKSRWTRSQRARHAAEGRLSIKVVKLYERYFCPLPNNVALLEWPLQLDRLDDEVRRVEFDHYFWKITVEDSSVKRSMDLRLLFGVAYGHSWFGRWGYKFYHGSFGVTKHNYEAAIWVLSSLNIDNVLEDLGRESRDKLVKEIVYVYREMSDTQLTMIIYLIKFMLTVKSRAPVQRKIVTKPPPPAKAIKPRKSLKKNNKPTKYKKFKSFISEMDSRWPKRRLEYAAEVIIEVLKELQGGMSRQEVRDAARLHIGDTGLLDFVIKSINNYIVGNYVVLRTLNPVGYEQ</sequence>
<evidence type="ECO:0000313" key="4">
    <source>
        <dbReference type="Proteomes" id="UP000541444"/>
    </source>
</evidence>
<keyword evidence="1" id="KW-0732">Signal</keyword>
<feature type="domain" description="PTC1-like winged helix-turn-helix" evidence="2">
    <location>
        <begin position="330"/>
        <end position="397"/>
    </location>
</feature>
<dbReference type="EMBL" id="JACGCM010001144">
    <property type="protein sequence ID" value="KAF6160998.1"/>
    <property type="molecule type" value="Genomic_DNA"/>
</dbReference>
<dbReference type="InterPro" id="IPR059080">
    <property type="entry name" value="WHD_PTC1"/>
</dbReference>
<evidence type="ECO:0000259" key="2">
    <source>
        <dbReference type="Pfam" id="PF25874"/>
    </source>
</evidence>
<evidence type="ECO:0000313" key="3">
    <source>
        <dbReference type="EMBL" id="KAF6160998.1"/>
    </source>
</evidence>
<dbReference type="PANTHER" id="PTHR46201:SF9">
    <property type="entry name" value="PHD FINGER PROTEIN MALE MEIOCYTE DEATH 1"/>
    <property type="match status" value="1"/>
</dbReference>
<feature type="chain" id="PRO_5029441999" description="PTC1-like winged helix-turn-helix domain-containing protein" evidence="1">
    <location>
        <begin position="24"/>
        <end position="401"/>
    </location>
</feature>
<keyword evidence="4" id="KW-1185">Reference proteome</keyword>
<evidence type="ECO:0000256" key="1">
    <source>
        <dbReference type="SAM" id="SignalP"/>
    </source>
</evidence>
<reference evidence="3 4" key="1">
    <citation type="journal article" date="2020" name="IScience">
        <title>Genome Sequencing of the Endangered Kingdonia uniflora (Circaeasteraceae, Ranunculales) Reveals Potential Mechanisms of Evolutionary Specialization.</title>
        <authorList>
            <person name="Sun Y."/>
            <person name="Deng T."/>
            <person name="Zhang A."/>
            <person name="Moore M.J."/>
            <person name="Landis J.B."/>
            <person name="Lin N."/>
            <person name="Zhang H."/>
            <person name="Zhang X."/>
            <person name="Huang J."/>
            <person name="Zhang X."/>
            <person name="Sun H."/>
            <person name="Wang H."/>
        </authorList>
    </citation>
    <scope>NUCLEOTIDE SEQUENCE [LARGE SCALE GENOMIC DNA]</scope>
    <source>
        <strain evidence="3">TB1705</strain>
        <tissue evidence="3">Leaf</tissue>
    </source>
</reference>